<gene>
    <name evidence="2" type="ORF">ACFOW7_02220</name>
</gene>
<feature type="transmembrane region" description="Helical" evidence="1">
    <location>
        <begin position="6"/>
        <end position="27"/>
    </location>
</feature>
<dbReference type="EMBL" id="JBHSBU010000001">
    <property type="protein sequence ID" value="MFC4158166.1"/>
    <property type="molecule type" value="Genomic_DNA"/>
</dbReference>
<keyword evidence="3" id="KW-1185">Reference proteome</keyword>
<dbReference type="RefSeq" id="WP_378160554.1">
    <property type="nucleotide sequence ID" value="NZ_JBHSBU010000001.1"/>
</dbReference>
<evidence type="ECO:0000313" key="2">
    <source>
        <dbReference type="EMBL" id="MFC4158166.1"/>
    </source>
</evidence>
<dbReference type="Proteomes" id="UP001595791">
    <property type="component" value="Unassembled WGS sequence"/>
</dbReference>
<dbReference type="Pfam" id="PF05437">
    <property type="entry name" value="AzlD"/>
    <property type="match status" value="1"/>
</dbReference>
<comment type="caution">
    <text evidence="2">The sequence shown here is derived from an EMBL/GenBank/DDBJ whole genome shotgun (WGS) entry which is preliminary data.</text>
</comment>
<evidence type="ECO:0000313" key="3">
    <source>
        <dbReference type="Proteomes" id="UP001595791"/>
    </source>
</evidence>
<accession>A0ABV8MLI4</accession>
<proteinExistence type="predicted"/>
<dbReference type="InterPro" id="IPR008407">
    <property type="entry name" value="Brnchd-chn_aa_trnsp_AzlD"/>
</dbReference>
<sequence length="113" mass="12155">MSREEALIIAGMAAVTFLIRYSFFAVGERLVFPPLVKRALRYVPVAVLSAIVAPAVLLPDGVAGGWRLDWRNAYLIAAIATAVLAWRGDRLLLAIGGGLAVFFAWRGLVGWSG</sequence>
<name>A0ABV8MLI4_9NEIS</name>
<organism evidence="2 3">
    <name type="scientific">Chitinimonas lacunae</name>
    <dbReference type="NCBI Taxonomy" id="1963018"/>
    <lineage>
        <taxon>Bacteria</taxon>
        <taxon>Pseudomonadati</taxon>
        <taxon>Pseudomonadota</taxon>
        <taxon>Betaproteobacteria</taxon>
        <taxon>Neisseriales</taxon>
        <taxon>Chitinibacteraceae</taxon>
        <taxon>Chitinimonas</taxon>
    </lineage>
</organism>
<feature type="transmembrane region" description="Helical" evidence="1">
    <location>
        <begin position="91"/>
        <end position="108"/>
    </location>
</feature>
<feature type="transmembrane region" description="Helical" evidence="1">
    <location>
        <begin position="39"/>
        <end position="58"/>
    </location>
</feature>
<reference evidence="3" key="1">
    <citation type="journal article" date="2019" name="Int. J. Syst. Evol. Microbiol.">
        <title>The Global Catalogue of Microorganisms (GCM) 10K type strain sequencing project: providing services to taxonomists for standard genome sequencing and annotation.</title>
        <authorList>
            <consortium name="The Broad Institute Genomics Platform"/>
            <consortium name="The Broad Institute Genome Sequencing Center for Infectious Disease"/>
            <person name="Wu L."/>
            <person name="Ma J."/>
        </authorList>
    </citation>
    <scope>NUCLEOTIDE SEQUENCE [LARGE SCALE GENOMIC DNA]</scope>
    <source>
        <strain evidence="3">LMG 29894</strain>
    </source>
</reference>
<keyword evidence="1" id="KW-1133">Transmembrane helix</keyword>
<keyword evidence="1" id="KW-0812">Transmembrane</keyword>
<feature type="transmembrane region" description="Helical" evidence="1">
    <location>
        <begin position="70"/>
        <end position="86"/>
    </location>
</feature>
<evidence type="ECO:0000256" key="1">
    <source>
        <dbReference type="SAM" id="Phobius"/>
    </source>
</evidence>
<protein>
    <submittedName>
        <fullName evidence="2">AzlD domain-containing protein</fullName>
    </submittedName>
</protein>
<keyword evidence="1" id="KW-0472">Membrane</keyword>